<evidence type="ECO:0000256" key="1">
    <source>
        <dbReference type="ARBA" id="ARBA00004651"/>
    </source>
</evidence>
<reference evidence="8 9" key="1">
    <citation type="submission" date="2016-10" db="EMBL/GenBank/DDBJ databases">
        <authorList>
            <person name="de Groot N.N."/>
        </authorList>
    </citation>
    <scope>NUCLEOTIDE SEQUENCE [LARGE SCALE GENOMIC DNA]</scope>
    <source>
        <strain evidence="8 9">CGMCC 1.7054</strain>
    </source>
</reference>
<dbReference type="PANTHER" id="PTHR30221">
    <property type="entry name" value="SMALL-CONDUCTANCE MECHANOSENSITIVE CHANNEL"/>
    <property type="match status" value="1"/>
</dbReference>
<dbReference type="SUPFAM" id="SSF50182">
    <property type="entry name" value="Sm-like ribonucleoproteins"/>
    <property type="match status" value="1"/>
</dbReference>
<dbReference type="InterPro" id="IPR010920">
    <property type="entry name" value="LSM_dom_sf"/>
</dbReference>
<dbReference type="GO" id="GO:0005886">
    <property type="term" value="C:plasma membrane"/>
    <property type="evidence" value="ECO:0007669"/>
    <property type="project" value="UniProtKB-SubCell"/>
</dbReference>
<dbReference type="InterPro" id="IPR006685">
    <property type="entry name" value="MscS_channel_2nd"/>
</dbReference>
<comment type="subcellular location">
    <subcellularLocation>
        <location evidence="1">Cell membrane</location>
        <topology evidence="1">Multi-pass membrane protein</topology>
    </subcellularLocation>
</comment>
<dbReference type="Gene3D" id="3.30.70.100">
    <property type="match status" value="1"/>
</dbReference>
<keyword evidence="4 6" id="KW-1133">Transmembrane helix</keyword>
<dbReference type="PANTHER" id="PTHR30221:SF1">
    <property type="entry name" value="SMALL-CONDUCTANCE MECHANOSENSITIVE CHANNEL"/>
    <property type="match status" value="1"/>
</dbReference>
<evidence type="ECO:0000256" key="3">
    <source>
        <dbReference type="ARBA" id="ARBA00022692"/>
    </source>
</evidence>
<evidence type="ECO:0000256" key="6">
    <source>
        <dbReference type="SAM" id="Phobius"/>
    </source>
</evidence>
<feature type="transmembrane region" description="Helical" evidence="6">
    <location>
        <begin position="16"/>
        <end position="40"/>
    </location>
</feature>
<dbReference type="GO" id="GO:0008381">
    <property type="term" value="F:mechanosensitive monoatomic ion channel activity"/>
    <property type="evidence" value="ECO:0007669"/>
    <property type="project" value="InterPro"/>
</dbReference>
<dbReference type="Gene3D" id="2.30.30.60">
    <property type="match status" value="1"/>
</dbReference>
<proteinExistence type="predicted"/>
<dbReference type="AlphaFoldDB" id="A0A1I7MRB5"/>
<gene>
    <name evidence="8" type="ORF">SAMN04487966_11135</name>
</gene>
<dbReference type="STRING" id="574650.SAMN04487966_11135"/>
<evidence type="ECO:0000313" key="9">
    <source>
        <dbReference type="Proteomes" id="UP000198881"/>
    </source>
</evidence>
<keyword evidence="5 6" id="KW-0472">Membrane</keyword>
<feature type="transmembrane region" description="Helical" evidence="6">
    <location>
        <begin position="86"/>
        <end position="116"/>
    </location>
</feature>
<evidence type="ECO:0000256" key="4">
    <source>
        <dbReference type="ARBA" id="ARBA00022989"/>
    </source>
</evidence>
<feature type="transmembrane region" description="Helical" evidence="6">
    <location>
        <begin position="60"/>
        <end position="80"/>
    </location>
</feature>
<name>A0A1I7MRB5_9MICC</name>
<organism evidence="8 9">
    <name type="scientific">Micrococcus terreus</name>
    <dbReference type="NCBI Taxonomy" id="574650"/>
    <lineage>
        <taxon>Bacteria</taxon>
        <taxon>Bacillati</taxon>
        <taxon>Actinomycetota</taxon>
        <taxon>Actinomycetes</taxon>
        <taxon>Micrococcales</taxon>
        <taxon>Micrococcaceae</taxon>
        <taxon>Micrococcus</taxon>
    </lineage>
</organism>
<protein>
    <submittedName>
        <fullName evidence="8">Small-conductance mechanosensitive channel</fullName>
    </submittedName>
</protein>
<dbReference type="InterPro" id="IPR045275">
    <property type="entry name" value="MscS_archaea/bacteria_type"/>
</dbReference>
<evidence type="ECO:0000259" key="7">
    <source>
        <dbReference type="Pfam" id="PF00924"/>
    </source>
</evidence>
<dbReference type="RefSeq" id="WP_245760800.1">
    <property type="nucleotide sequence ID" value="NZ_FPCG01000011.1"/>
</dbReference>
<dbReference type="Gene3D" id="1.10.287.1260">
    <property type="match status" value="1"/>
</dbReference>
<evidence type="ECO:0000256" key="2">
    <source>
        <dbReference type="ARBA" id="ARBA00022475"/>
    </source>
</evidence>
<dbReference type="Pfam" id="PF00924">
    <property type="entry name" value="MS_channel_2nd"/>
    <property type="match status" value="1"/>
</dbReference>
<dbReference type="Proteomes" id="UP000198881">
    <property type="component" value="Unassembled WGS sequence"/>
</dbReference>
<accession>A0A1I7MRB5</accession>
<keyword evidence="2" id="KW-1003">Cell membrane</keyword>
<feature type="domain" description="Mechanosensitive ion channel MscS" evidence="7">
    <location>
        <begin position="104"/>
        <end position="163"/>
    </location>
</feature>
<keyword evidence="9" id="KW-1185">Reference proteome</keyword>
<evidence type="ECO:0000313" key="8">
    <source>
        <dbReference type="EMBL" id="SFV24441.1"/>
    </source>
</evidence>
<keyword evidence="3 6" id="KW-0812">Transmembrane</keyword>
<dbReference type="InterPro" id="IPR023408">
    <property type="entry name" value="MscS_beta-dom_sf"/>
</dbReference>
<sequence length="285" mass="30030">MTDDPGPVINLPQVTWAGLGLGLAAIAVGLVLGLLIRLAVLGVMRWRGRGQAAAAVFSRLGFWLGLSLGLLAALAIVFPSVRPVDILGGVGVVSIAAGIAFQTVLGNMFAGIVMLARDKFRVGDQIQVEDHRGTIVAMGLTSTSVRTFDGRLVLIPNAVLHSQVVTVQTGFEQVRTTVRVDVDDAMDLPRACRIAEAAMLEVASVLPEPAPRALLTDVGTTTVGIDLRFWSGATQLETKAATHAVIAAVLSAFRRNGVDTGSDVVVIEPGPRMVQVLEETPQDRD</sequence>
<dbReference type="EMBL" id="FPCG01000011">
    <property type="protein sequence ID" value="SFV24441.1"/>
    <property type="molecule type" value="Genomic_DNA"/>
</dbReference>
<dbReference type="InterPro" id="IPR011066">
    <property type="entry name" value="MscS_channel_C_sf"/>
</dbReference>
<evidence type="ECO:0000256" key="5">
    <source>
        <dbReference type="ARBA" id="ARBA00023136"/>
    </source>
</evidence>
<dbReference type="SUPFAM" id="SSF82689">
    <property type="entry name" value="Mechanosensitive channel protein MscS (YggB), C-terminal domain"/>
    <property type="match status" value="1"/>
</dbReference>